<dbReference type="EMBL" id="NAFI01000125">
    <property type="protein sequence ID" value="OSJ18701.1"/>
    <property type="molecule type" value="Genomic_DNA"/>
</dbReference>
<reference evidence="1 2" key="1">
    <citation type="submission" date="2017-03" db="EMBL/GenBank/DDBJ databases">
        <title>Whole genome sequences of fourteen strains of Bradyrhizobium canariense and one strain of Bradyrhizobium japonicum isolated from Lupinus (Papilionoideae: Genisteae) species in Algeria.</title>
        <authorList>
            <person name="Crovadore J."/>
            <person name="Chekireb D."/>
            <person name="Brachmann A."/>
            <person name="Chablais R."/>
            <person name="Cochard B."/>
            <person name="Lefort F."/>
        </authorList>
    </citation>
    <scope>NUCLEOTIDE SEQUENCE [LARGE SCALE GENOMIC DNA]</scope>
    <source>
        <strain evidence="1 2">UBMA195</strain>
    </source>
</reference>
<sequence length="74" mass="8568">MRAKRGDRVRPIAALSRQRRGEERETFAFLGFAPYCGRTRDGRFIMKHNAEGKCLMRKLTALRQEVWQLGSLAT</sequence>
<dbReference type="Proteomes" id="UP000193553">
    <property type="component" value="Unassembled WGS sequence"/>
</dbReference>
<dbReference type="RefSeq" id="WP_085357313.1">
    <property type="nucleotide sequence ID" value="NZ_NAFD01000134.1"/>
</dbReference>
<gene>
    <name evidence="1" type="ORF">BSZ18_01715</name>
</gene>
<protein>
    <submittedName>
        <fullName evidence="1">Uncharacterized protein</fullName>
    </submittedName>
</protein>
<evidence type="ECO:0000313" key="2">
    <source>
        <dbReference type="Proteomes" id="UP000193553"/>
    </source>
</evidence>
<comment type="caution">
    <text evidence="1">The sequence shown here is derived from an EMBL/GenBank/DDBJ whole genome shotgun (WGS) entry which is preliminary data.</text>
</comment>
<proteinExistence type="predicted"/>
<dbReference type="AlphaFoldDB" id="A0A1X3HF00"/>
<dbReference type="OrthoDB" id="9793236at2"/>
<organism evidence="1 2">
    <name type="scientific">Bradyrhizobium canariense</name>
    <dbReference type="NCBI Taxonomy" id="255045"/>
    <lineage>
        <taxon>Bacteria</taxon>
        <taxon>Pseudomonadati</taxon>
        <taxon>Pseudomonadota</taxon>
        <taxon>Alphaproteobacteria</taxon>
        <taxon>Hyphomicrobiales</taxon>
        <taxon>Nitrobacteraceae</taxon>
        <taxon>Bradyrhizobium</taxon>
    </lineage>
</organism>
<evidence type="ECO:0000313" key="1">
    <source>
        <dbReference type="EMBL" id="OSJ18701.1"/>
    </source>
</evidence>
<name>A0A1X3HF00_9BRAD</name>
<accession>A0A1X3HF00</accession>